<evidence type="ECO:0000259" key="1">
    <source>
        <dbReference type="Pfam" id="PF13648"/>
    </source>
</evidence>
<dbReference type="PROSITE" id="PS51257">
    <property type="entry name" value="PROKAR_LIPOPROTEIN"/>
    <property type="match status" value="1"/>
</dbReference>
<reference evidence="2 3" key="1">
    <citation type="submission" date="2021-03" db="EMBL/GenBank/DDBJ databases">
        <title>Complete genome of Polaribacter_sp.G4M1.</title>
        <authorList>
            <person name="Jeong S.W."/>
            <person name="Bae J.W."/>
        </authorList>
    </citation>
    <scope>NUCLEOTIDE SEQUENCE [LARGE SCALE GENOMIC DNA]</scope>
    <source>
        <strain evidence="2 3">G4M1</strain>
    </source>
</reference>
<dbReference type="EMBL" id="CP071795">
    <property type="protein sequence ID" value="QTD38332.1"/>
    <property type="molecule type" value="Genomic_DNA"/>
</dbReference>
<keyword evidence="3" id="KW-1185">Reference proteome</keyword>
<organism evidence="2 3">
    <name type="scientific">Polaribacter batillariae</name>
    <dbReference type="NCBI Taxonomy" id="2808900"/>
    <lineage>
        <taxon>Bacteria</taxon>
        <taxon>Pseudomonadati</taxon>
        <taxon>Bacteroidota</taxon>
        <taxon>Flavobacteriia</taxon>
        <taxon>Flavobacteriales</taxon>
        <taxon>Flavobacteriaceae</taxon>
    </lineage>
</organism>
<protein>
    <submittedName>
        <fullName evidence="2">Lipocalin family protein</fullName>
    </submittedName>
</protein>
<dbReference type="RefSeq" id="WP_207972466.1">
    <property type="nucleotide sequence ID" value="NZ_CP071795.1"/>
</dbReference>
<sequence length="180" mass="19179">MIKKILLVFVTTTLLLACKSNDNVDISLSNSDIVGTWNLIAFSSDASGKISSKGIDVDFTSNSVGKNFNITYTFDENPNLISAKGKFTIVTTSIANGKSTGAQEAEATAINGLGSGKWKLNKNSITFNNPDGTSNVVEVIEFSGKNMKLKASIDQDAILPTVSGADFDIKADVFITLEKQ</sequence>
<feature type="domain" description="Lipocalin-like" evidence="1">
    <location>
        <begin position="33"/>
        <end position="149"/>
    </location>
</feature>
<accession>A0ABX7SVQ3</accession>
<gene>
    <name evidence="2" type="ORF">JL193_03265</name>
</gene>
<dbReference type="InterPro" id="IPR024311">
    <property type="entry name" value="Lipocalin-like"/>
</dbReference>
<dbReference type="Pfam" id="PF13648">
    <property type="entry name" value="Lipocalin_4"/>
    <property type="match status" value="1"/>
</dbReference>
<dbReference type="Proteomes" id="UP000663935">
    <property type="component" value="Chromosome"/>
</dbReference>
<name>A0ABX7SVQ3_9FLAO</name>
<evidence type="ECO:0000313" key="2">
    <source>
        <dbReference type="EMBL" id="QTD38332.1"/>
    </source>
</evidence>
<proteinExistence type="predicted"/>
<evidence type="ECO:0000313" key="3">
    <source>
        <dbReference type="Proteomes" id="UP000663935"/>
    </source>
</evidence>